<keyword evidence="1" id="KW-0732">Signal</keyword>
<evidence type="ECO:0000313" key="3">
    <source>
        <dbReference type="Proteomes" id="UP000034680"/>
    </source>
</evidence>
<dbReference type="OrthoDB" id="5179299at2759"/>
<reference evidence="2 3" key="1">
    <citation type="submission" date="2015-05" db="EMBL/GenBank/DDBJ databases">
        <title>Distinctive expansion of gene families associated with plant cell wall degradation and secondary metabolism in the genomes of grapevine trunk pathogens.</title>
        <authorList>
            <person name="Lawrence D.P."/>
            <person name="Travadon R."/>
            <person name="Rolshausen P.E."/>
            <person name="Baumgartner K."/>
        </authorList>
    </citation>
    <scope>NUCLEOTIDE SEQUENCE [LARGE SCALE GENOMIC DNA]</scope>
    <source>
        <strain evidence="2">DA912</strain>
    </source>
</reference>
<evidence type="ECO:0000256" key="1">
    <source>
        <dbReference type="SAM" id="SignalP"/>
    </source>
</evidence>
<reference evidence="2 3" key="2">
    <citation type="submission" date="2015-05" db="EMBL/GenBank/DDBJ databases">
        <authorList>
            <person name="Morales-Cruz A."/>
            <person name="Amrine K.C."/>
            <person name="Cantu D."/>
        </authorList>
    </citation>
    <scope>NUCLEOTIDE SEQUENCE [LARGE SCALE GENOMIC DNA]</scope>
    <source>
        <strain evidence="2">DA912</strain>
    </source>
</reference>
<dbReference type="AlphaFoldDB" id="A0A0G2I100"/>
<feature type="chain" id="PRO_5002545465" evidence="1">
    <location>
        <begin position="22"/>
        <end position="118"/>
    </location>
</feature>
<name>A0A0G2I100_9PEZI</name>
<dbReference type="EMBL" id="LCUC01000227">
    <property type="protein sequence ID" value="KKY33780.1"/>
    <property type="molecule type" value="Genomic_DNA"/>
</dbReference>
<sequence>MKSLSIPTLLLVLVSIRTANTTIVPRHCECQSPLSKLQGLSGADVDALLSGTLTWPKDNGTTSSCCSEADPPGKVNGAGDMFENVCSVQKDLVAGTGNAAYKFLICCIEKGMLAECYD</sequence>
<dbReference type="Proteomes" id="UP000034680">
    <property type="component" value="Unassembled WGS sequence"/>
</dbReference>
<keyword evidence="3" id="KW-1185">Reference proteome</keyword>
<feature type="signal peptide" evidence="1">
    <location>
        <begin position="1"/>
        <end position="21"/>
    </location>
</feature>
<proteinExistence type="predicted"/>
<accession>A0A0G2I100</accession>
<organism evidence="2 3">
    <name type="scientific">Diaporthe ampelina</name>
    <dbReference type="NCBI Taxonomy" id="1214573"/>
    <lineage>
        <taxon>Eukaryota</taxon>
        <taxon>Fungi</taxon>
        <taxon>Dikarya</taxon>
        <taxon>Ascomycota</taxon>
        <taxon>Pezizomycotina</taxon>
        <taxon>Sordariomycetes</taxon>
        <taxon>Sordariomycetidae</taxon>
        <taxon>Diaporthales</taxon>
        <taxon>Diaporthaceae</taxon>
        <taxon>Diaporthe</taxon>
    </lineage>
</organism>
<evidence type="ECO:0000313" key="2">
    <source>
        <dbReference type="EMBL" id="KKY33780.1"/>
    </source>
</evidence>
<gene>
    <name evidence="2" type="ORF">UCDDA912_g06258</name>
</gene>
<protein>
    <submittedName>
        <fullName evidence="2">Uncharacterized protein</fullName>
    </submittedName>
</protein>
<comment type="caution">
    <text evidence="2">The sequence shown here is derived from an EMBL/GenBank/DDBJ whole genome shotgun (WGS) entry which is preliminary data.</text>
</comment>